<dbReference type="EMBL" id="JAODYH010000003">
    <property type="protein sequence ID" value="MCT9809791.1"/>
    <property type="molecule type" value="Genomic_DNA"/>
</dbReference>
<name>A0ABT2PIW1_9BURK</name>
<dbReference type="RefSeq" id="WP_261498755.1">
    <property type="nucleotide sequence ID" value="NZ_JAODYH010000003.1"/>
</dbReference>
<dbReference type="PANTHER" id="PTHR32060:SF30">
    <property type="entry name" value="CARBOXY-TERMINAL PROCESSING PROTEASE CTPA"/>
    <property type="match status" value="1"/>
</dbReference>
<dbReference type="Gene3D" id="3.90.226.10">
    <property type="entry name" value="2-enoyl-CoA Hydratase, Chain A, domain 1"/>
    <property type="match status" value="1"/>
</dbReference>
<dbReference type="InterPro" id="IPR005151">
    <property type="entry name" value="Tail-specific_protease"/>
</dbReference>
<evidence type="ECO:0000313" key="4">
    <source>
        <dbReference type="EMBL" id="MCT9809791.1"/>
    </source>
</evidence>
<reference evidence="4 5" key="1">
    <citation type="submission" date="2022-09" db="EMBL/GenBank/DDBJ databases">
        <title>Draft genome of isolate Be4.</title>
        <authorList>
            <person name="Sanchez-Castro I."/>
            <person name="Martinez-Rodriguez P."/>
            <person name="Descostes M."/>
            <person name="Merroun M."/>
        </authorList>
    </citation>
    <scope>NUCLEOTIDE SEQUENCE [LARGE SCALE GENOMIC DNA]</scope>
    <source>
        <strain evidence="4 5">Be4</strain>
    </source>
</reference>
<proteinExistence type="predicted"/>
<keyword evidence="5" id="KW-1185">Reference proteome</keyword>
<organism evidence="4 5">
    <name type="scientific">Acidovorax bellezanensis</name>
    <dbReference type="NCBI Taxonomy" id="2976702"/>
    <lineage>
        <taxon>Bacteria</taxon>
        <taxon>Pseudomonadati</taxon>
        <taxon>Pseudomonadota</taxon>
        <taxon>Betaproteobacteria</taxon>
        <taxon>Burkholderiales</taxon>
        <taxon>Comamonadaceae</taxon>
        <taxon>Acidovorax</taxon>
    </lineage>
</organism>
<evidence type="ECO:0000256" key="1">
    <source>
        <dbReference type="SAM" id="MobiDB-lite"/>
    </source>
</evidence>
<feature type="region of interest" description="Disordered" evidence="1">
    <location>
        <begin position="31"/>
        <end position="50"/>
    </location>
</feature>
<dbReference type="InterPro" id="IPR001478">
    <property type="entry name" value="PDZ"/>
</dbReference>
<accession>A0ABT2PIW1</accession>
<dbReference type="InterPro" id="IPR029045">
    <property type="entry name" value="ClpP/crotonase-like_dom_sf"/>
</dbReference>
<gene>
    <name evidence="4" type="ORF">N0K08_04045</name>
</gene>
<feature type="signal peptide" evidence="2">
    <location>
        <begin position="1"/>
        <end position="21"/>
    </location>
</feature>
<comment type="caution">
    <text evidence="4">The sequence shown here is derived from an EMBL/GenBank/DDBJ whole genome shotgun (WGS) entry which is preliminary data.</text>
</comment>
<dbReference type="PANTHER" id="PTHR32060">
    <property type="entry name" value="TAIL-SPECIFIC PROTEASE"/>
    <property type="match status" value="1"/>
</dbReference>
<dbReference type="InterPro" id="IPR036034">
    <property type="entry name" value="PDZ_sf"/>
</dbReference>
<sequence length="521" mass="55383">MPATYPSSLWLTRLLASCSLALLTACGGGDGASPGTTPPETPGKPGSGGGPPLPTAWVAGVFAPSYLYANLCAAPRTGIDTYTGNPFPDKSGSTLDENNWLRSWSNESYLWYSEIVDNNPALHATLDYFELLKTTALTPSGIPKDQFHFSYPSDVWNALSTGDAAPGYGMQWAWLQNTPPRELIVAYVEPGSPAAGIARGTRLLEINGIDLVNENSLEGINALNAALFPSITGLNTEFTIQDAGASVQRTITLQSVDVTSVPVQNVKTFPGPNGSTVGYMQFNNHFLTAERQLVNAVNKMGTEGATELIVDLRYNGGGYLDIASQLAYMIAGRMNTQGKVFERSVFNDKIEANGSVGTPLLFHSTGFGASIPNDEQLPSLNLRRVYVLTGPDTCSASESIINGLRGIDIDVVQIGDTTCGKPYGFFAAANCGSTYFSIQFKSENAKGFGDYSDGMPPTCAAPDDFEHALGDPREARMAAALTYMATGACPASAARARGSLARTAPLLRKPEGLSNRILLKR</sequence>
<feature type="domain" description="PDZ" evidence="3">
    <location>
        <begin position="183"/>
        <end position="226"/>
    </location>
</feature>
<protein>
    <submittedName>
        <fullName evidence="4">S41 family peptidase</fullName>
    </submittedName>
</protein>
<dbReference type="Gene3D" id="3.30.750.170">
    <property type="match status" value="1"/>
</dbReference>
<dbReference type="SUPFAM" id="SSF50156">
    <property type="entry name" value="PDZ domain-like"/>
    <property type="match status" value="1"/>
</dbReference>
<dbReference type="CDD" id="cd07561">
    <property type="entry name" value="Peptidase_S41_CPP_like"/>
    <property type="match status" value="1"/>
</dbReference>
<dbReference type="Gene3D" id="2.30.42.10">
    <property type="match status" value="1"/>
</dbReference>
<evidence type="ECO:0000259" key="3">
    <source>
        <dbReference type="PROSITE" id="PS50106"/>
    </source>
</evidence>
<dbReference type="PROSITE" id="PS50106">
    <property type="entry name" value="PDZ"/>
    <property type="match status" value="1"/>
</dbReference>
<dbReference type="Pfam" id="PF03572">
    <property type="entry name" value="Peptidase_S41"/>
    <property type="match status" value="1"/>
</dbReference>
<dbReference type="SUPFAM" id="SSF52096">
    <property type="entry name" value="ClpP/crotonase"/>
    <property type="match status" value="1"/>
</dbReference>
<evidence type="ECO:0000313" key="5">
    <source>
        <dbReference type="Proteomes" id="UP001525968"/>
    </source>
</evidence>
<feature type="chain" id="PRO_5046663520" evidence="2">
    <location>
        <begin position="22"/>
        <end position="521"/>
    </location>
</feature>
<evidence type="ECO:0000256" key="2">
    <source>
        <dbReference type="SAM" id="SignalP"/>
    </source>
</evidence>
<dbReference type="Proteomes" id="UP001525968">
    <property type="component" value="Unassembled WGS sequence"/>
</dbReference>
<keyword evidence="2" id="KW-0732">Signal</keyword>